<proteinExistence type="predicted"/>
<feature type="transmembrane region" description="Helical" evidence="1">
    <location>
        <begin position="12"/>
        <end position="31"/>
    </location>
</feature>
<feature type="transmembrane region" description="Helical" evidence="1">
    <location>
        <begin position="40"/>
        <end position="59"/>
    </location>
</feature>
<evidence type="ECO:0000256" key="1">
    <source>
        <dbReference type="SAM" id="Phobius"/>
    </source>
</evidence>
<evidence type="ECO:0000313" key="3">
    <source>
        <dbReference type="Proteomes" id="UP001165565"/>
    </source>
</evidence>
<organism evidence="2 3">
    <name type="scientific">Sphingomonas lycopersici</name>
    <dbReference type="NCBI Taxonomy" id="2951807"/>
    <lineage>
        <taxon>Bacteria</taxon>
        <taxon>Pseudomonadati</taxon>
        <taxon>Pseudomonadota</taxon>
        <taxon>Alphaproteobacteria</taxon>
        <taxon>Sphingomonadales</taxon>
        <taxon>Sphingomonadaceae</taxon>
        <taxon>Sphingomonas</taxon>
    </lineage>
</organism>
<dbReference type="RefSeq" id="WP_265268273.1">
    <property type="nucleotide sequence ID" value="NZ_JANFAV010000003.1"/>
</dbReference>
<keyword evidence="1" id="KW-0812">Transmembrane</keyword>
<evidence type="ECO:0000313" key="2">
    <source>
        <dbReference type="EMBL" id="MCW6534341.1"/>
    </source>
</evidence>
<dbReference type="Proteomes" id="UP001165565">
    <property type="component" value="Unassembled WGS sequence"/>
</dbReference>
<dbReference type="EMBL" id="JANFAV010000003">
    <property type="protein sequence ID" value="MCW6534341.1"/>
    <property type="molecule type" value="Genomic_DNA"/>
</dbReference>
<keyword evidence="1" id="KW-1133">Transmembrane helix</keyword>
<reference evidence="2" key="1">
    <citation type="submission" date="2022-06" db="EMBL/GenBank/DDBJ databases">
        <title>Sphingomonas sp. nov. isolated from rhizosphere soil of tomato.</title>
        <authorList>
            <person name="Dong H."/>
            <person name="Gao R."/>
        </authorList>
    </citation>
    <scope>NUCLEOTIDE SEQUENCE</scope>
    <source>
        <strain evidence="2">MMSM24</strain>
    </source>
</reference>
<dbReference type="AlphaFoldDB" id="A0AA41ZCY1"/>
<comment type="caution">
    <text evidence="2">The sequence shown here is derived from an EMBL/GenBank/DDBJ whole genome shotgun (WGS) entry which is preliminary data.</text>
</comment>
<protein>
    <submittedName>
        <fullName evidence="2">Uncharacterized protein</fullName>
    </submittedName>
</protein>
<accession>A0AA41ZCY1</accession>
<sequence length="63" mass="6522">MNDALTGIAQAAPAIGMIAAFACLIGGLYLVRTGKDRPKGVLLLIMTAVLVGNVLIWTLPTGR</sequence>
<keyword evidence="3" id="KW-1185">Reference proteome</keyword>
<gene>
    <name evidence="2" type="ORF">NEE01_06015</name>
</gene>
<keyword evidence="1" id="KW-0472">Membrane</keyword>
<name>A0AA41ZCY1_9SPHN</name>